<keyword evidence="4" id="KW-0964">Secreted</keyword>
<dbReference type="PROSITE" id="PS52035">
    <property type="entry name" value="PEPTIDASE_M14"/>
    <property type="match status" value="1"/>
</dbReference>
<gene>
    <name evidence="27 29" type="primary">Cpb2</name>
    <name evidence="27" type="ORF">rCG_36871</name>
</gene>
<dbReference type="RGD" id="71035">
    <property type="gene designation" value="Cpb2"/>
</dbReference>
<keyword evidence="8" id="KW-0479">Metal-binding</keyword>
<keyword evidence="6" id="KW-0645">Protease</keyword>
<evidence type="ECO:0000256" key="16">
    <source>
        <dbReference type="ARBA" id="ARBA00023180"/>
    </source>
</evidence>
<evidence type="ECO:0000256" key="19">
    <source>
        <dbReference type="ARBA" id="ARBA00053927"/>
    </source>
</evidence>
<dbReference type="PANTHER" id="PTHR11705">
    <property type="entry name" value="PROTEASE FAMILY M14 CARBOXYPEPTIDASE A,B"/>
    <property type="match status" value="1"/>
</dbReference>
<keyword evidence="10" id="KW-0378">Hydrolase</keyword>
<dbReference type="Pfam" id="PF00246">
    <property type="entry name" value="Peptidase_M14"/>
    <property type="match status" value="2"/>
</dbReference>
<dbReference type="GO" id="GO:0005576">
    <property type="term" value="C:extracellular region"/>
    <property type="evidence" value="ECO:0007669"/>
    <property type="project" value="UniProtKB-SubCell"/>
</dbReference>
<dbReference type="GO" id="GO:0042730">
    <property type="term" value="P:fibrinolysis"/>
    <property type="evidence" value="ECO:0007669"/>
    <property type="project" value="UniProtKB-KW"/>
</dbReference>
<evidence type="ECO:0000256" key="6">
    <source>
        <dbReference type="ARBA" id="ARBA00022670"/>
    </source>
</evidence>
<keyword evidence="7" id="KW-0356">Hemostasis</keyword>
<comment type="catalytic activity">
    <reaction evidence="18">
        <text>Release of C-terminal Arg and Lys from a polypeptide.</text>
        <dbReference type="EC" id="3.4.17.20"/>
    </reaction>
</comment>
<evidence type="ECO:0000256" key="18">
    <source>
        <dbReference type="ARBA" id="ARBA00050711"/>
    </source>
</evidence>
<evidence type="ECO:0000256" key="24">
    <source>
        <dbReference type="ARBA" id="ARBA00078334"/>
    </source>
</evidence>
<name>A6HTS7_RAT</name>
<evidence type="ECO:0000256" key="3">
    <source>
        <dbReference type="ARBA" id="ARBA00005988"/>
    </source>
</evidence>
<evidence type="ECO:0000256" key="11">
    <source>
        <dbReference type="ARBA" id="ARBA00022833"/>
    </source>
</evidence>
<keyword evidence="9" id="KW-0732">Signal</keyword>
<dbReference type="InterPro" id="IPR003146">
    <property type="entry name" value="M14A_act_pep"/>
</dbReference>
<dbReference type="Proteomes" id="UP000234681">
    <property type="component" value="Chromosome 15"/>
</dbReference>
<dbReference type="InterPro" id="IPR036990">
    <property type="entry name" value="M14A-like_propep"/>
</dbReference>
<comment type="subcellular location">
    <subcellularLocation>
        <location evidence="2">Secreted</location>
    </subcellularLocation>
</comment>
<evidence type="ECO:0000256" key="10">
    <source>
        <dbReference type="ARBA" id="ARBA00022801"/>
    </source>
</evidence>
<evidence type="ECO:0000256" key="1">
    <source>
        <dbReference type="ARBA" id="ARBA00001947"/>
    </source>
</evidence>
<dbReference type="EC" id="3.4.17.20" evidence="20"/>
<dbReference type="SMART" id="SM00631">
    <property type="entry name" value="Zn_pept"/>
    <property type="match status" value="1"/>
</dbReference>
<comment type="cofactor">
    <cofactor evidence="1">
        <name>Zn(2+)</name>
        <dbReference type="ChEBI" id="CHEBI:29105"/>
    </cofactor>
</comment>
<dbReference type="GO" id="GO:0006508">
    <property type="term" value="P:proteolysis"/>
    <property type="evidence" value="ECO:0007669"/>
    <property type="project" value="UniProtKB-KW"/>
</dbReference>
<sequence length="323" mass="37148">MKLYGLGVLVAIILYEKHGLAFQSGHVLSALPRTSRQVQLLQNLTTTYEVVLWQPVTAEFIEKKKEVHFFVNASDVNSVKAYLNASRIPFNVLMNNVEDLIQQQTSNDTVSPRASSSYYEQYHSLNEIYSWIEVITEQHPDMLQKIYIGSSYEKYPLYVLKVSGKEHRVKNAIWIDCGIHAREWISPAFCLWFIGYVTQFHGKENTYTRLLRHVDFYIMPVMNVDGYDYTWKKSLVASEAVRAIESINKNTRYTHGSGSESLYLAPGGSDDWIYDLGIKYSFTIELRDTGRYGFLLPERFIKPTCAEALAAVSKIAWHVIRNS</sequence>
<evidence type="ECO:0000256" key="2">
    <source>
        <dbReference type="ARBA" id="ARBA00004613"/>
    </source>
</evidence>
<dbReference type="SUPFAM" id="SSF53187">
    <property type="entry name" value="Zn-dependent exopeptidases"/>
    <property type="match status" value="1"/>
</dbReference>
<protein>
    <recommendedName>
        <fullName evidence="21">Carboxypeptidase B2</fullName>
        <ecNumber evidence="20">3.4.17.20</ecNumber>
    </recommendedName>
    <alternativeName>
        <fullName evidence="24">Carboxypeptidase R</fullName>
    </alternativeName>
    <alternativeName>
        <fullName evidence="23">Carboxypeptidase U</fullName>
    </alternativeName>
    <alternativeName>
        <fullName evidence="22">Thrombin-activable fibrinolysis inhibitor</fullName>
    </alternativeName>
</protein>
<evidence type="ECO:0000256" key="7">
    <source>
        <dbReference type="ARBA" id="ARBA00022696"/>
    </source>
</evidence>
<evidence type="ECO:0000256" key="14">
    <source>
        <dbReference type="ARBA" id="ARBA00023145"/>
    </source>
</evidence>
<feature type="domain" description="Peptidase M14" evidence="26">
    <location>
        <begin position="121"/>
        <end position="323"/>
    </location>
</feature>
<evidence type="ECO:0000256" key="8">
    <source>
        <dbReference type="ARBA" id="ARBA00022723"/>
    </source>
</evidence>
<dbReference type="Pfam" id="PF02244">
    <property type="entry name" value="Propep_M14"/>
    <property type="match status" value="1"/>
</dbReference>
<keyword evidence="13" id="KW-0094">Blood coagulation</keyword>
<dbReference type="Gene3D" id="3.40.630.10">
    <property type="entry name" value="Zn peptidases"/>
    <property type="match status" value="2"/>
</dbReference>
<keyword evidence="15" id="KW-1015">Disulfide bond</keyword>
<evidence type="ECO:0000256" key="4">
    <source>
        <dbReference type="ARBA" id="ARBA00022525"/>
    </source>
</evidence>
<dbReference type="GO" id="GO:0007596">
    <property type="term" value="P:blood coagulation"/>
    <property type="evidence" value="ECO:0007669"/>
    <property type="project" value="UniProtKB-KW"/>
</dbReference>
<dbReference type="PANTHER" id="PTHR11705:SF17">
    <property type="entry name" value="CARBOXYPEPTIDASE B2"/>
    <property type="match status" value="1"/>
</dbReference>
<evidence type="ECO:0000256" key="12">
    <source>
        <dbReference type="ARBA" id="ARBA00023049"/>
    </source>
</evidence>
<keyword evidence="5 27" id="KW-0121">Carboxypeptidase</keyword>
<comment type="similarity">
    <text evidence="3 25">Belongs to the peptidase M14 family.</text>
</comment>
<evidence type="ECO:0000313" key="29">
    <source>
        <dbReference type="RGD" id="71035"/>
    </source>
</evidence>
<keyword evidence="14" id="KW-0865">Zymogen</keyword>
<evidence type="ECO:0000256" key="23">
    <source>
        <dbReference type="ARBA" id="ARBA00078332"/>
    </source>
</evidence>
<reference evidence="27 28" key="1">
    <citation type="submission" date="2005-07" db="EMBL/GenBank/DDBJ databases">
        <authorList>
            <person name="Mural R.J."/>
            <person name="Li P.W."/>
            <person name="Adams M.D."/>
            <person name="Amanatides P.G."/>
            <person name="Baden-Tillson H."/>
            <person name="Barnstead M."/>
            <person name="Chin S.H."/>
            <person name="Dew I."/>
            <person name="Evans C.A."/>
            <person name="Ferriera S."/>
            <person name="Flanigan M."/>
            <person name="Fosler C."/>
            <person name="Glodek A."/>
            <person name="Gu Z."/>
            <person name="Holt R.A."/>
            <person name="Jennings D."/>
            <person name="Kraft C.L."/>
            <person name="Lu F."/>
            <person name="Nguyen T."/>
            <person name="Nusskern D.R."/>
            <person name="Pfannkoch C.M."/>
            <person name="Sitter C."/>
            <person name="Sutton G.G."/>
            <person name="Venter J.C."/>
            <person name="Wang Z."/>
            <person name="Woodage T."/>
            <person name="Zheng X.H."/>
            <person name="Zhong F."/>
        </authorList>
    </citation>
    <scope>NUCLEOTIDE SEQUENCE [LARGE SCALE GENOMIC DNA]</scope>
    <source>
        <strain>BN</strain>
        <strain evidence="28">Sprague-Dawley</strain>
    </source>
</reference>
<evidence type="ECO:0000256" key="25">
    <source>
        <dbReference type="PROSITE-ProRule" id="PRU01379"/>
    </source>
</evidence>
<evidence type="ECO:0000313" key="28">
    <source>
        <dbReference type="Proteomes" id="UP000234681"/>
    </source>
</evidence>
<evidence type="ECO:0000256" key="17">
    <source>
        <dbReference type="ARBA" id="ARBA00023281"/>
    </source>
</evidence>
<dbReference type="SUPFAM" id="SSF54897">
    <property type="entry name" value="Protease propeptides/inhibitors"/>
    <property type="match status" value="1"/>
</dbReference>
<keyword evidence="17" id="KW-0280">Fibrinolysis</keyword>
<dbReference type="GO" id="GO:0008270">
    <property type="term" value="F:zinc ion binding"/>
    <property type="evidence" value="ECO:0007669"/>
    <property type="project" value="InterPro"/>
</dbReference>
<evidence type="ECO:0000256" key="21">
    <source>
        <dbReference type="ARBA" id="ARBA00070087"/>
    </source>
</evidence>
<dbReference type="GO" id="GO:0004181">
    <property type="term" value="F:metallocarboxypeptidase activity"/>
    <property type="evidence" value="ECO:0007669"/>
    <property type="project" value="InterPro"/>
</dbReference>
<evidence type="ECO:0000256" key="22">
    <source>
        <dbReference type="ARBA" id="ARBA00075534"/>
    </source>
</evidence>
<organism evidence="27 28">
    <name type="scientific">Rattus norvegicus</name>
    <name type="common">Rat</name>
    <dbReference type="NCBI Taxonomy" id="10116"/>
    <lineage>
        <taxon>Eukaryota</taxon>
        <taxon>Metazoa</taxon>
        <taxon>Chordata</taxon>
        <taxon>Craniata</taxon>
        <taxon>Vertebrata</taxon>
        <taxon>Euteleostomi</taxon>
        <taxon>Mammalia</taxon>
        <taxon>Eutheria</taxon>
        <taxon>Euarchontoglires</taxon>
        <taxon>Glires</taxon>
        <taxon>Rodentia</taxon>
        <taxon>Myomorpha</taxon>
        <taxon>Muroidea</taxon>
        <taxon>Muridae</taxon>
        <taxon>Murinae</taxon>
        <taxon>Rattus</taxon>
    </lineage>
</organism>
<evidence type="ECO:0000256" key="15">
    <source>
        <dbReference type="ARBA" id="ARBA00023157"/>
    </source>
</evidence>
<comment type="caution">
    <text evidence="25">Lacks conserved residue(s) required for the propagation of feature annotation.</text>
</comment>
<accession>A6HTS7</accession>
<dbReference type="AlphaFoldDB" id="A6HTS7"/>
<evidence type="ECO:0000256" key="13">
    <source>
        <dbReference type="ARBA" id="ARBA00023084"/>
    </source>
</evidence>
<dbReference type="FunFam" id="3.30.70.340:FF:000003">
    <property type="entry name" value="Carboxypeptidase B2"/>
    <property type="match status" value="1"/>
</dbReference>
<keyword evidence="11" id="KW-0862">Zinc</keyword>
<evidence type="ECO:0000256" key="20">
    <source>
        <dbReference type="ARBA" id="ARBA00066563"/>
    </source>
</evidence>
<keyword evidence="16" id="KW-0325">Glycoprotein</keyword>
<keyword evidence="12" id="KW-0482">Metalloprotease</keyword>
<evidence type="ECO:0000256" key="5">
    <source>
        <dbReference type="ARBA" id="ARBA00022645"/>
    </source>
</evidence>
<comment type="function">
    <text evidence="19">Cleaves C-terminal arginine or lysine residues from biologically active peptides such as kinins or anaphylatoxins in the circulation thereby regulating their activities. Down-regulates fibrinolysis by removing C-terminal lysine residues from fibrin that has already been partially degraded by plasmin.</text>
</comment>
<evidence type="ECO:0000313" key="27">
    <source>
        <dbReference type="EMBL" id="EDM02290.1"/>
    </source>
</evidence>
<proteinExistence type="inferred from homology"/>
<dbReference type="Gene3D" id="3.30.70.340">
    <property type="entry name" value="Metallocarboxypeptidase-like"/>
    <property type="match status" value="1"/>
</dbReference>
<dbReference type="InterPro" id="IPR000834">
    <property type="entry name" value="Peptidase_M14"/>
</dbReference>
<evidence type="ECO:0000256" key="9">
    <source>
        <dbReference type="ARBA" id="ARBA00022729"/>
    </source>
</evidence>
<dbReference type="EMBL" id="CH473951">
    <property type="protein sequence ID" value="EDM02290.1"/>
    <property type="molecule type" value="Genomic_DNA"/>
</dbReference>
<evidence type="ECO:0000259" key="26">
    <source>
        <dbReference type="PROSITE" id="PS52035"/>
    </source>
</evidence>
<dbReference type="FunFam" id="3.40.630.10:FF:000084">
    <property type="entry name" value="Carboxypeptidase B2"/>
    <property type="match status" value="2"/>
</dbReference>